<reference evidence="2" key="1">
    <citation type="journal article" date="2015" name="Front. Microbiol.">
        <title>Combining genomic sequencing methods to explore viral diversity and reveal potential virus-host interactions.</title>
        <authorList>
            <person name="Chow C.E."/>
            <person name="Winget D.M."/>
            <person name="White R.A.III."/>
            <person name="Hallam S.J."/>
            <person name="Suttle C.A."/>
        </authorList>
    </citation>
    <scope>NUCLEOTIDE SEQUENCE</scope>
    <source>
        <strain evidence="2">Oxic1_1</strain>
    </source>
</reference>
<evidence type="ECO:0000256" key="1">
    <source>
        <dbReference type="SAM" id="Coils"/>
    </source>
</evidence>
<sequence length="132" mass="15211">MLNPIKMSKTLTLKYKEAREAKETRRQGQAINAVEVVLQEYGERLENLECQTEDLTNRLHAQATQAKQQTIPCDLNGEVLQMENFFPSDDNPVIEVWATRAEASRMHDHVDQLRHEIITLKLAVERLTNAQI</sequence>
<keyword evidence="1" id="KW-0175">Coiled coil</keyword>
<proteinExistence type="predicted"/>
<accession>A0A0F7L4W1</accession>
<name>A0A0F7L4W1_9VIRU</name>
<evidence type="ECO:0000313" key="2">
    <source>
        <dbReference type="EMBL" id="AKH47569.1"/>
    </source>
</evidence>
<organism evidence="2">
    <name type="scientific">uncultured marine virus</name>
    <dbReference type="NCBI Taxonomy" id="186617"/>
    <lineage>
        <taxon>Viruses</taxon>
        <taxon>environmental samples</taxon>
    </lineage>
</organism>
<feature type="coiled-coil region" evidence="1">
    <location>
        <begin position="31"/>
        <end position="65"/>
    </location>
</feature>
<dbReference type="EMBL" id="KR029596">
    <property type="protein sequence ID" value="AKH47569.1"/>
    <property type="molecule type" value="Genomic_DNA"/>
</dbReference>
<reference evidence="2" key="2">
    <citation type="submission" date="2015-03" db="EMBL/GenBank/DDBJ databases">
        <authorList>
            <person name="Chow C.-E.T."/>
            <person name="Winget D.M."/>
            <person name="White R.A.III."/>
            <person name="Hallam S.J."/>
            <person name="Suttle C.A."/>
        </authorList>
    </citation>
    <scope>NUCLEOTIDE SEQUENCE</scope>
    <source>
        <strain evidence="2">Oxic1_1</strain>
    </source>
</reference>
<protein>
    <submittedName>
        <fullName evidence="2">Uncharacterized protein</fullName>
    </submittedName>
</protein>